<feature type="region of interest" description="Disordered" evidence="1">
    <location>
        <begin position="151"/>
        <end position="212"/>
    </location>
</feature>
<feature type="region of interest" description="Disordered" evidence="1">
    <location>
        <begin position="529"/>
        <end position="548"/>
    </location>
</feature>
<dbReference type="SMART" id="SM00288">
    <property type="entry name" value="VHS"/>
    <property type="match status" value="1"/>
</dbReference>
<feature type="compositionally biased region" description="Basic and acidic residues" evidence="1">
    <location>
        <begin position="329"/>
        <end position="344"/>
    </location>
</feature>
<dbReference type="CDD" id="cd16980">
    <property type="entry name" value="VHS_Lsb5"/>
    <property type="match status" value="1"/>
</dbReference>
<dbReference type="Proteomes" id="UP000245884">
    <property type="component" value="Unassembled WGS sequence"/>
</dbReference>
<dbReference type="OrthoDB" id="10068368at2759"/>
<keyword evidence="4" id="KW-1185">Reference proteome</keyword>
<evidence type="ECO:0000256" key="1">
    <source>
        <dbReference type="SAM" id="MobiDB-lite"/>
    </source>
</evidence>
<accession>A0A316UQM0</accession>
<feature type="compositionally biased region" description="Basic and acidic residues" evidence="1">
    <location>
        <begin position="396"/>
        <end position="408"/>
    </location>
</feature>
<dbReference type="GO" id="GO:0006897">
    <property type="term" value="P:endocytosis"/>
    <property type="evidence" value="ECO:0007669"/>
    <property type="project" value="InterPro"/>
</dbReference>
<dbReference type="RefSeq" id="XP_025361700.1">
    <property type="nucleotide sequence ID" value="XM_025508292.1"/>
</dbReference>
<evidence type="ECO:0000313" key="3">
    <source>
        <dbReference type="EMBL" id="PWN27088.1"/>
    </source>
</evidence>
<dbReference type="PROSITE" id="PS50179">
    <property type="entry name" value="VHS"/>
    <property type="match status" value="1"/>
</dbReference>
<feature type="compositionally biased region" description="Basic residues" evidence="1">
    <location>
        <begin position="384"/>
        <end position="395"/>
    </location>
</feature>
<dbReference type="EMBL" id="KZ819669">
    <property type="protein sequence ID" value="PWN27088.1"/>
    <property type="molecule type" value="Genomic_DNA"/>
</dbReference>
<dbReference type="Gene3D" id="1.25.40.90">
    <property type="match status" value="1"/>
</dbReference>
<dbReference type="SUPFAM" id="SSF89009">
    <property type="entry name" value="GAT-like domain"/>
    <property type="match status" value="1"/>
</dbReference>
<dbReference type="InterPro" id="IPR038425">
    <property type="entry name" value="GAT_sf"/>
</dbReference>
<feature type="compositionally biased region" description="Polar residues" evidence="1">
    <location>
        <begin position="480"/>
        <end position="491"/>
    </location>
</feature>
<evidence type="ECO:0000313" key="4">
    <source>
        <dbReference type="Proteomes" id="UP000245884"/>
    </source>
</evidence>
<gene>
    <name evidence="3" type="ORF">BDZ90DRAFT_260760</name>
</gene>
<feature type="compositionally biased region" description="Basic residues" evidence="1">
    <location>
        <begin position="201"/>
        <end position="211"/>
    </location>
</feature>
<feature type="region of interest" description="Disordered" evidence="1">
    <location>
        <begin position="306"/>
        <end position="344"/>
    </location>
</feature>
<proteinExistence type="predicted"/>
<dbReference type="GO" id="GO:0043130">
    <property type="term" value="F:ubiquitin binding"/>
    <property type="evidence" value="ECO:0007669"/>
    <property type="project" value="InterPro"/>
</dbReference>
<dbReference type="Gene3D" id="1.20.58.160">
    <property type="match status" value="1"/>
</dbReference>
<protein>
    <recommendedName>
        <fullName evidence="2">VHS domain-containing protein</fullName>
    </recommendedName>
</protein>
<sequence>MDRLKSVNEALSGAKPFSSVSVWFDRLTSNTYKEDDYEGIPELVESINLQSSGPAEAARCTRKKLKYGSVHGQKRALTILGALVENCGPRFQTTFADERLVQQIKLTAADPLVDASVRRKLMRLLLSWQQTYSREPTMRVASGLYAACGGGRERQQREAERKRSEAEELYRKQDEQRRRDMQIRMDRKTAEKMQKEEDKKKGKGGKNRGQVRRFNYEQEKPQILNHLAVSSRSCTNLVNALQHVNRERESVSSNSRVQTSLERVKTERKQLVRYIQLVQDEEMVGALIEANERIVIALQLYDKLSKPDNSDSEDEGAGGAKRSQLVDAPGHRMTAEEKAAAEDAEIEAVRQRLADADFAPASGASGAAGAGGDDWEGEIEKLQFKQRRGIARHNSRRAEPGEAMKDLLDLDFDETQSSVSAGPSLRPQRGSGSAAATSSTAAGSGSGRGGGSLSDYSDYDSSEDEEPPRSSLAPPRSSAIAGTTHSGSSSVVRLDHGAELESWRQSHRPRIGEETSSLWSKEDEERWIRGEEDEDLNQEGEDDADPFGDEWEEVAGKLRASGAESGRREWAAV</sequence>
<evidence type="ECO:0000259" key="2">
    <source>
        <dbReference type="PROSITE" id="PS50179"/>
    </source>
</evidence>
<dbReference type="AlphaFoldDB" id="A0A316UQM0"/>
<feature type="compositionally biased region" description="Basic and acidic residues" evidence="1">
    <location>
        <begin position="493"/>
        <end position="504"/>
    </location>
</feature>
<dbReference type="Pfam" id="PF00790">
    <property type="entry name" value="VHS"/>
    <property type="match status" value="1"/>
</dbReference>
<dbReference type="GO" id="GO:0051666">
    <property type="term" value="P:actin cortical patch localization"/>
    <property type="evidence" value="ECO:0007669"/>
    <property type="project" value="TreeGrafter"/>
</dbReference>
<dbReference type="InterPro" id="IPR008942">
    <property type="entry name" value="ENTH_VHS"/>
</dbReference>
<dbReference type="SUPFAM" id="SSF48464">
    <property type="entry name" value="ENTH/VHS domain"/>
    <property type="match status" value="1"/>
</dbReference>
<feature type="compositionally biased region" description="Low complexity" evidence="1">
    <location>
        <begin position="430"/>
        <end position="443"/>
    </location>
</feature>
<dbReference type="GeneID" id="37030115"/>
<reference evidence="3 4" key="1">
    <citation type="journal article" date="2018" name="Mol. Biol. Evol.">
        <title>Broad Genomic Sampling Reveals a Smut Pathogenic Ancestry of the Fungal Clade Ustilaginomycotina.</title>
        <authorList>
            <person name="Kijpornyongpan T."/>
            <person name="Mondo S.J."/>
            <person name="Barry K."/>
            <person name="Sandor L."/>
            <person name="Lee J."/>
            <person name="Lipzen A."/>
            <person name="Pangilinan J."/>
            <person name="LaButti K."/>
            <person name="Hainaut M."/>
            <person name="Henrissat B."/>
            <person name="Grigoriev I.V."/>
            <person name="Spatafora J.W."/>
            <person name="Aime M.C."/>
        </authorList>
    </citation>
    <scope>NUCLEOTIDE SEQUENCE [LARGE SCALE GENOMIC DNA]</scope>
    <source>
        <strain evidence="3 4">MCA 5214</strain>
    </source>
</reference>
<dbReference type="STRING" id="1569628.A0A316UQM0"/>
<feature type="compositionally biased region" description="Acidic residues" evidence="1">
    <location>
        <begin position="457"/>
        <end position="466"/>
    </location>
</feature>
<feature type="compositionally biased region" description="Acidic residues" evidence="1">
    <location>
        <begin position="531"/>
        <end position="548"/>
    </location>
</feature>
<dbReference type="PANTHER" id="PTHR47789:SF1">
    <property type="entry name" value="LAS SEVENTEEN-BINDING PROTEIN 5"/>
    <property type="match status" value="1"/>
</dbReference>
<name>A0A316UQM0_9BASI</name>
<feature type="compositionally biased region" description="Basic and acidic residues" evidence="1">
    <location>
        <begin position="151"/>
        <end position="200"/>
    </location>
</feature>
<feature type="domain" description="VHS" evidence="2">
    <location>
        <begin position="27"/>
        <end position="145"/>
    </location>
</feature>
<dbReference type="InterPro" id="IPR044103">
    <property type="entry name" value="GAT_LSB5"/>
</dbReference>
<dbReference type="InterPro" id="IPR045007">
    <property type="entry name" value="LSB5"/>
</dbReference>
<feature type="compositionally biased region" description="Low complexity" evidence="1">
    <location>
        <begin position="469"/>
        <end position="479"/>
    </location>
</feature>
<dbReference type="CDD" id="cd14232">
    <property type="entry name" value="GAT_LSB5"/>
    <property type="match status" value="1"/>
</dbReference>
<dbReference type="GO" id="GO:0007015">
    <property type="term" value="P:actin filament organization"/>
    <property type="evidence" value="ECO:0007669"/>
    <property type="project" value="InterPro"/>
</dbReference>
<dbReference type="PANTHER" id="PTHR47789">
    <property type="entry name" value="LAS SEVENTEEN-BINDING PROTEIN 5"/>
    <property type="match status" value="1"/>
</dbReference>
<dbReference type="GO" id="GO:0030479">
    <property type="term" value="C:actin cortical patch"/>
    <property type="evidence" value="ECO:0007669"/>
    <property type="project" value="TreeGrafter"/>
</dbReference>
<dbReference type="InterPro" id="IPR002014">
    <property type="entry name" value="VHS_dom"/>
</dbReference>
<dbReference type="GO" id="GO:0007034">
    <property type="term" value="P:vacuolar transport"/>
    <property type="evidence" value="ECO:0007669"/>
    <property type="project" value="UniProtKB-ARBA"/>
</dbReference>
<feature type="region of interest" description="Disordered" evidence="1">
    <location>
        <begin position="360"/>
        <end position="524"/>
    </location>
</feature>
<organism evidence="3 4">
    <name type="scientific">Jaminaea rosea</name>
    <dbReference type="NCBI Taxonomy" id="1569628"/>
    <lineage>
        <taxon>Eukaryota</taxon>
        <taxon>Fungi</taxon>
        <taxon>Dikarya</taxon>
        <taxon>Basidiomycota</taxon>
        <taxon>Ustilaginomycotina</taxon>
        <taxon>Exobasidiomycetes</taxon>
        <taxon>Microstromatales</taxon>
        <taxon>Microstromatales incertae sedis</taxon>
        <taxon>Jaminaea</taxon>
    </lineage>
</organism>
<dbReference type="GO" id="GO:0035091">
    <property type="term" value="F:phosphatidylinositol binding"/>
    <property type="evidence" value="ECO:0007669"/>
    <property type="project" value="InterPro"/>
</dbReference>